<dbReference type="InterPro" id="IPR013762">
    <property type="entry name" value="Integrase-like_cat_sf"/>
</dbReference>
<dbReference type="GO" id="GO:0003677">
    <property type="term" value="F:DNA binding"/>
    <property type="evidence" value="ECO:0007669"/>
    <property type="project" value="InterPro"/>
</dbReference>
<gene>
    <name evidence="4" type="ORF">JFT45_24420</name>
</gene>
<accession>A0A8I1FV89</accession>
<dbReference type="AlphaFoldDB" id="A0A8I1FV89"/>
<dbReference type="GO" id="GO:0015074">
    <property type="term" value="P:DNA integration"/>
    <property type="evidence" value="ECO:0007669"/>
    <property type="project" value="UniProtKB-KW"/>
</dbReference>
<dbReference type="InterPro" id="IPR011010">
    <property type="entry name" value="DNA_brk_join_enz"/>
</dbReference>
<name>A0A8I1FV89_9PSED</name>
<keyword evidence="2" id="KW-0229">DNA integration</keyword>
<organism evidence="4 5">
    <name type="scientific">Pseudomonas psychrophila</name>
    <dbReference type="NCBI Taxonomy" id="122355"/>
    <lineage>
        <taxon>Bacteria</taxon>
        <taxon>Pseudomonadati</taxon>
        <taxon>Pseudomonadota</taxon>
        <taxon>Gammaproteobacteria</taxon>
        <taxon>Pseudomonadales</taxon>
        <taxon>Pseudomonadaceae</taxon>
        <taxon>Pseudomonas</taxon>
    </lineage>
</organism>
<dbReference type="Proteomes" id="UP000658390">
    <property type="component" value="Unassembled WGS sequence"/>
</dbReference>
<dbReference type="RefSeq" id="WP_198823013.1">
    <property type="nucleotide sequence ID" value="NZ_JAEKCZ010000033.1"/>
</dbReference>
<comment type="similarity">
    <text evidence="1">Belongs to the 'phage' integrase family.</text>
</comment>
<dbReference type="PANTHER" id="PTHR30629">
    <property type="entry name" value="PROPHAGE INTEGRASE"/>
    <property type="match status" value="1"/>
</dbReference>
<comment type="caution">
    <text evidence="4">The sequence shown here is derived from an EMBL/GenBank/DDBJ whole genome shotgun (WGS) entry which is preliminary data.</text>
</comment>
<keyword evidence="3" id="KW-0233">DNA recombination</keyword>
<dbReference type="EMBL" id="JAEKCZ010000033">
    <property type="protein sequence ID" value="MBJ2259654.1"/>
    <property type="molecule type" value="Genomic_DNA"/>
</dbReference>
<evidence type="ECO:0000256" key="3">
    <source>
        <dbReference type="ARBA" id="ARBA00023172"/>
    </source>
</evidence>
<evidence type="ECO:0000313" key="4">
    <source>
        <dbReference type="EMBL" id="MBJ2259654.1"/>
    </source>
</evidence>
<proteinExistence type="inferred from homology"/>
<dbReference type="PANTHER" id="PTHR30629:SF2">
    <property type="entry name" value="PROPHAGE INTEGRASE INTS-RELATED"/>
    <property type="match status" value="1"/>
</dbReference>
<evidence type="ECO:0008006" key="6">
    <source>
        <dbReference type="Google" id="ProtNLM"/>
    </source>
</evidence>
<sequence>MKAGKVHRVPLSAGAIQTLQQQQGKHPIYVFPNARRTGSLPGNAIRRVMDELQAGEYVPHGFCSTFRTWSAEHTNFPREICEMALAHSLEDKVEAAYNRGDLLDKRRQLMNELAAIISVGAMISFNHQIAKN</sequence>
<dbReference type="InterPro" id="IPR050808">
    <property type="entry name" value="Phage_Integrase"/>
</dbReference>
<protein>
    <recommendedName>
        <fullName evidence="6">Integrase</fullName>
    </recommendedName>
</protein>
<dbReference type="GO" id="GO:0006310">
    <property type="term" value="P:DNA recombination"/>
    <property type="evidence" value="ECO:0007669"/>
    <property type="project" value="UniProtKB-KW"/>
</dbReference>
<evidence type="ECO:0000256" key="1">
    <source>
        <dbReference type="ARBA" id="ARBA00008857"/>
    </source>
</evidence>
<evidence type="ECO:0000313" key="5">
    <source>
        <dbReference type="Proteomes" id="UP000658390"/>
    </source>
</evidence>
<evidence type="ECO:0000256" key="2">
    <source>
        <dbReference type="ARBA" id="ARBA00022908"/>
    </source>
</evidence>
<dbReference type="SUPFAM" id="SSF56349">
    <property type="entry name" value="DNA breaking-rejoining enzymes"/>
    <property type="match status" value="1"/>
</dbReference>
<reference evidence="4" key="1">
    <citation type="submission" date="2020-12" db="EMBL/GenBank/DDBJ databases">
        <title>Antibiotic resistance and phylogeny of Pseudomonas spp. isolated over three decades from chicken meat in the Norwegian food chain.</title>
        <authorList>
            <person name="Moen B."/>
        </authorList>
    </citation>
    <scope>NUCLEOTIDE SEQUENCE</scope>
    <source>
        <strain evidence="4">MF6762</strain>
    </source>
</reference>
<dbReference type="Gene3D" id="1.10.443.10">
    <property type="entry name" value="Intergrase catalytic core"/>
    <property type="match status" value="1"/>
</dbReference>